<evidence type="ECO:0000313" key="7">
    <source>
        <dbReference type="Proteomes" id="UP001346869"/>
    </source>
</evidence>
<dbReference type="Proteomes" id="UP001346869">
    <property type="component" value="Unassembled WGS sequence"/>
</dbReference>
<protein>
    <recommendedName>
        <fullName evidence="3">Ashwin</fullName>
    </recommendedName>
</protein>
<comment type="caution">
    <text evidence="6">The sequence shown here is derived from an EMBL/GenBank/DDBJ whole genome shotgun (WGS) entry which is preliminary data.</text>
</comment>
<feature type="compositionally biased region" description="Low complexity" evidence="5">
    <location>
        <begin position="145"/>
        <end position="160"/>
    </location>
</feature>
<reference evidence="6 7" key="1">
    <citation type="journal article" date="2023" name="Genes (Basel)">
        <title>Chromosome-Level Genome Assembly and Circadian Gene Repertoire of the Patagonia Blennie Eleginops maclovinus-The Closest Ancestral Proxy of Antarctic Cryonotothenioids.</title>
        <authorList>
            <person name="Cheng C.C."/>
            <person name="Rivera-Colon A.G."/>
            <person name="Minhas B.F."/>
            <person name="Wilson L."/>
            <person name="Rayamajhi N."/>
            <person name="Vargas-Chacoff L."/>
            <person name="Catchen J.M."/>
        </authorList>
    </citation>
    <scope>NUCLEOTIDE SEQUENCE [LARGE SCALE GENOMIC DNA]</scope>
    <source>
        <strain evidence="6">JMC-PN-2008</strain>
    </source>
</reference>
<feature type="region of interest" description="Disordered" evidence="5">
    <location>
        <begin position="65"/>
        <end position="191"/>
    </location>
</feature>
<evidence type="ECO:0000256" key="5">
    <source>
        <dbReference type="SAM" id="MobiDB-lite"/>
    </source>
</evidence>
<evidence type="ECO:0000256" key="3">
    <source>
        <dbReference type="ARBA" id="ARBA00015134"/>
    </source>
</evidence>
<sequence length="191" mass="20781">MATSMEQDGKTVSSSDVDLLLHPELLSQEFLQLILSGKNVSTRGCDSRDRLTELYLQHVIPLPQRSLPDSRWGRRMKKSRGRQTPAGHSSSNDHGRKRPLIVYDGSSSGPLKVKKPDGTAVSPGITDKLKPPPAANLSNPIRKISGNNASSSSSSSSLNSTDTAKLKREANSADEMQSPESKKKINHVTWP</sequence>
<dbReference type="EMBL" id="JAUZQC010000013">
    <property type="protein sequence ID" value="KAK5860826.1"/>
    <property type="molecule type" value="Genomic_DNA"/>
</dbReference>
<organism evidence="6 7">
    <name type="scientific">Eleginops maclovinus</name>
    <name type="common">Patagonian blennie</name>
    <name type="synonym">Eleginus maclovinus</name>
    <dbReference type="NCBI Taxonomy" id="56733"/>
    <lineage>
        <taxon>Eukaryota</taxon>
        <taxon>Metazoa</taxon>
        <taxon>Chordata</taxon>
        <taxon>Craniata</taxon>
        <taxon>Vertebrata</taxon>
        <taxon>Euteleostomi</taxon>
        <taxon>Actinopterygii</taxon>
        <taxon>Neopterygii</taxon>
        <taxon>Teleostei</taxon>
        <taxon>Neoteleostei</taxon>
        <taxon>Acanthomorphata</taxon>
        <taxon>Eupercaria</taxon>
        <taxon>Perciformes</taxon>
        <taxon>Notothenioidei</taxon>
        <taxon>Eleginopidae</taxon>
        <taxon>Eleginops</taxon>
    </lineage>
</organism>
<evidence type="ECO:0000256" key="1">
    <source>
        <dbReference type="ARBA" id="ARBA00004123"/>
    </source>
</evidence>
<evidence type="ECO:0000256" key="4">
    <source>
        <dbReference type="ARBA" id="ARBA00023242"/>
    </source>
</evidence>
<dbReference type="GO" id="GO:0005634">
    <property type="term" value="C:nucleus"/>
    <property type="evidence" value="ECO:0007669"/>
    <property type="project" value="UniProtKB-SubCell"/>
</dbReference>
<dbReference type="InterPro" id="IPR024887">
    <property type="entry name" value="Ashwin"/>
</dbReference>
<comment type="similarity">
    <text evidence="2">Belongs to the ashwin family.</text>
</comment>
<dbReference type="PANTHER" id="PTHR28359">
    <property type="entry name" value="ASHWIN"/>
    <property type="match status" value="1"/>
</dbReference>
<evidence type="ECO:0000256" key="2">
    <source>
        <dbReference type="ARBA" id="ARBA00007855"/>
    </source>
</evidence>
<comment type="subcellular location">
    <subcellularLocation>
        <location evidence="1">Nucleus</location>
    </subcellularLocation>
</comment>
<proteinExistence type="inferred from homology"/>
<dbReference type="PANTHER" id="PTHR28359:SF1">
    <property type="entry name" value="ASHWIN"/>
    <property type="match status" value="1"/>
</dbReference>
<accession>A0AAN7XHH3</accession>
<gene>
    <name evidence="6" type="ORF">PBY51_022282</name>
</gene>
<keyword evidence="4" id="KW-0539">Nucleus</keyword>
<keyword evidence="7" id="KW-1185">Reference proteome</keyword>
<dbReference type="GO" id="GO:0072669">
    <property type="term" value="C:tRNA-splicing ligase complex"/>
    <property type="evidence" value="ECO:0007669"/>
    <property type="project" value="InterPro"/>
</dbReference>
<evidence type="ECO:0000313" key="6">
    <source>
        <dbReference type="EMBL" id="KAK5860826.1"/>
    </source>
</evidence>
<dbReference type="AlphaFoldDB" id="A0AAN7XHH3"/>
<dbReference type="GO" id="GO:0048598">
    <property type="term" value="P:embryonic morphogenesis"/>
    <property type="evidence" value="ECO:0007669"/>
    <property type="project" value="InterPro"/>
</dbReference>
<dbReference type="Pfam" id="PF15323">
    <property type="entry name" value="Ashwin"/>
    <property type="match status" value="1"/>
</dbReference>
<reference evidence="6 7" key="2">
    <citation type="journal article" date="2023" name="Mol. Biol. Evol.">
        <title>Genomics of Secondarily Temperate Adaptation in the Only Non-Antarctic Icefish.</title>
        <authorList>
            <person name="Rivera-Colon A.G."/>
            <person name="Rayamajhi N."/>
            <person name="Minhas B.F."/>
            <person name="Madrigal G."/>
            <person name="Bilyk K.T."/>
            <person name="Yoon V."/>
            <person name="Hune M."/>
            <person name="Gregory S."/>
            <person name="Cheng C.H.C."/>
            <person name="Catchen J.M."/>
        </authorList>
    </citation>
    <scope>NUCLEOTIDE SEQUENCE [LARGE SCALE GENOMIC DNA]</scope>
    <source>
        <strain evidence="6">JMC-PN-2008</strain>
    </source>
</reference>
<name>A0AAN7XHH3_ELEMC</name>